<evidence type="ECO:0000256" key="3">
    <source>
        <dbReference type="SAM" id="MobiDB-lite"/>
    </source>
</evidence>
<feature type="domain" description="Carrier" evidence="5">
    <location>
        <begin position="708"/>
        <end position="785"/>
    </location>
</feature>
<dbReference type="EMBL" id="KZ613895">
    <property type="protein sequence ID" value="PMD52978.1"/>
    <property type="molecule type" value="Genomic_DNA"/>
</dbReference>
<protein>
    <submittedName>
        <fullName evidence="6">Acetyl-CoA synthetase-like protein</fullName>
    </submittedName>
</protein>
<dbReference type="InterPro" id="IPR036736">
    <property type="entry name" value="ACP-like_sf"/>
</dbReference>
<keyword evidence="7" id="KW-1185">Reference proteome</keyword>
<dbReference type="Pfam" id="PF00501">
    <property type="entry name" value="AMP-binding"/>
    <property type="match status" value="1"/>
</dbReference>
<dbReference type="InterPro" id="IPR042099">
    <property type="entry name" value="ANL_N_sf"/>
</dbReference>
<feature type="transmembrane region" description="Helical" evidence="4">
    <location>
        <begin position="1042"/>
        <end position="1065"/>
    </location>
</feature>
<keyword evidence="4" id="KW-0812">Transmembrane</keyword>
<evidence type="ECO:0000313" key="6">
    <source>
        <dbReference type="EMBL" id="PMD52978.1"/>
    </source>
</evidence>
<dbReference type="Proteomes" id="UP000235371">
    <property type="component" value="Unassembled WGS sequence"/>
</dbReference>
<dbReference type="GeneID" id="36586691"/>
<gene>
    <name evidence="6" type="ORF">K444DRAFT_600330</name>
</gene>
<dbReference type="InterPro" id="IPR000873">
    <property type="entry name" value="AMP-dep_synth/lig_dom"/>
</dbReference>
<dbReference type="Gene3D" id="1.10.1200.10">
    <property type="entry name" value="ACP-like"/>
    <property type="match status" value="1"/>
</dbReference>
<dbReference type="Gene3D" id="3.40.50.12780">
    <property type="entry name" value="N-terminal domain of ligase-like"/>
    <property type="match status" value="1"/>
</dbReference>
<feature type="compositionally biased region" description="Low complexity" evidence="3">
    <location>
        <begin position="1310"/>
        <end position="1319"/>
    </location>
</feature>
<dbReference type="InterPro" id="IPR020806">
    <property type="entry name" value="PKS_PP-bd"/>
</dbReference>
<dbReference type="GO" id="GO:0031177">
    <property type="term" value="F:phosphopantetheine binding"/>
    <property type="evidence" value="ECO:0007669"/>
    <property type="project" value="InterPro"/>
</dbReference>
<dbReference type="Gene3D" id="2.160.10.10">
    <property type="entry name" value="Hexapeptide repeat proteins"/>
    <property type="match status" value="2"/>
</dbReference>
<keyword evidence="1" id="KW-0596">Phosphopantetheine</keyword>
<dbReference type="InParanoid" id="A0A2J6SQC8"/>
<dbReference type="GO" id="GO:0006631">
    <property type="term" value="P:fatty acid metabolic process"/>
    <property type="evidence" value="ECO:0007669"/>
    <property type="project" value="TreeGrafter"/>
</dbReference>
<accession>A0A2J6SQC8</accession>
<dbReference type="Pfam" id="PF00550">
    <property type="entry name" value="PP-binding"/>
    <property type="match status" value="1"/>
</dbReference>
<dbReference type="PROSITE" id="PS50075">
    <property type="entry name" value="CARRIER"/>
    <property type="match status" value="1"/>
</dbReference>
<dbReference type="SUPFAM" id="SSF47336">
    <property type="entry name" value="ACP-like"/>
    <property type="match status" value="1"/>
</dbReference>
<dbReference type="InterPro" id="IPR011004">
    <property type="entry name" value="Trimer_LpxA-like_sf"/>
</dbReference>
<dbReference type="GO" id="GO:0031956">
    <property type="term" value="F:medium-chain fatty acid-CoA ligase activity"/>
    <property type="evidence" value="ECO:0007669"/>
    <property type="project" value="TreeGrafter"/>
</dbReference>
<sequence>MCFFLLLSKFDGPRPIDILRCYLEIWRTLPEAAKLSSDTNGMALADTLRRQVQKSVGSLLSLLPTQQTLALTDIDGGKAITYHRLYIFIQNFCLPLDAVYSMNRKPVVALALLNGYLLGLASLAVSAYYTAMPINVSGGAEQFQRDVMITKVNAIMVLESDVVTLGLREPWVTAAGIDILVAEEDLNSTFSVRRVGEPIRGSSVGKPEPNFGDDFAFILLTSGTSGMKKVVPISVLSLVIGTSCVIDSWGLKSEDTCINMMPLNHVGGIVRNLFAPVLSGGATVLCSAFDPNTFWDLLEKGIGTWYYGSPAMHSGILTEASLRAEAIKRCRLRLICNAAASLLPTLAQHLKEIFRCVVLPSYGMTECMPISAPPLDYNLELPGTVGFACGPEIKILDHDAKPVRRNEIGRICVRGGPTFGGYLEDNGVLRKTLLPGGWFDTGDVGYFDADNYLFLTGRQKEVINRGGELISPLEIEEAISFASQDSSSPLYGLVNKVLAFSAPRDVLQEVVGVVLVTNSGKPRPDLRVLQEALKTSLHSSKWPVVLVYMDALPTQNGKLLRIKLGERLSLSPINDDTTLAQRHFDAVCPPPNTSLETEIQKSNCPLDADVLLSKVLGNLGAEFEVFVCVQQHTGLFELVVAPRTISIGRLPQSLEEALYSVLRRDLDGYLIPSKITCLQTPFPMEDADTIDEQELTRMLTNNEPRPRTSSSGTELKIRQAIAEVLQFPIDEISPETDFFDIGGDSLSAGRLLSLLRRNLQIRVPVEQLFRSSKVRDLTKLAERLLVVQDGDPDEKWDKANSEIGSGKTYSSTNPIVLLLQLLPITLFYPLKMALRWTILIHVLVALRAVRNSPHVAARYACLMAALAISRLSVEIASPIFGILFKWIVIGRYKEGLYPMWGPYHMRWWLVQKVLMICNEGVFGYSEYTRVLYYRLLGAKIGGNVTISPGAVLGEYDLLDIGDNVLLDGCICRPFACERNSSMFLGRIVIGKNARIGLKSLVSPGSVLPDDTFIGPNSASHEINPLDDSHGSINGLVPEFPTLLSVLVIYLAKILVLFLSSIPWMVGYYGMATKQPSVMSDSVKNIITWWASPRRIAFRYLTLTLDNIVGPFFWFAALVGIRILIDSVIGSASPHSAEDRTQTDIFRRNLMEILVPRGDLKRITRLFGLHYEFTSMAIRALGGKVGKNIYWPGQGPEIQDFNLITVGNDVVFGSRSFVVTSDSLGSAPVEIQDGAMVGDRVILSPGSTIGKNTLLGSGALAKRHQTYAADTVWLGNRDGGPVSLTKTPNQSKRWTLNDHYEDQEAPRIESRSSLSYSTSESTLDPIQELETDRLLNASPETELPSTPFGRAFYYHKAPYFVFNQTTIFLYCTSLLILVKVFWDIGPLLSIAISMMNKHSSLLNPGPQRPFIIYGYAIAFSSVVIPLQCLVSMFVTIAAKWALLGRRQPGSYDWDRSSYCQRWQVLLTIETIIKESLGDIGVLRMLTGTHYAVLYFRALGAKIGKDCALFAGGELSVIITEPDLLELGDRVAIDDASLVSHINSRGYFSLNRLSVGSRSVLRSGSRLLSGAEMGEDTCLLEHTLIMSGDTADDGKTYQGWPADVFKGNRMKLSALIVE</sequence>
<dbReference type="RefSeq" id="XP_024729882.1">
    <property type="nucleotide sequence ID" value="XM_024878614.1"/>
</dbReference>
<dbReference type="SUPFAM" id="SSF56801">
    <property type="entry name" value="Acetyl-CoA synthetase-like"/>
    <property type="match status" value="1"/>
</dbReference>
<evidence type="ECO:0000313" key="7">
    <source>
        <dbReference type="Proteomes" id="UP000235371"/>
    </source>
</evidence>
<dbReference type="Gene3D" id="3.30.300.30">
    <property type="match status" value="1"/>
</dbReference>
<name>A0A2J6SQC8_9HELO</name>
<evidence type="ECO:0000259" key="5">
    <source>
        <dbReference type="PROSITE" id="PS50075"/>
    </source>
</evidence>
<dbReference type="InterPro" id="IPR045851">
    <property type="entry name" value="AMP-bd_C_sf"/>
</dbReference>
<evidence type="ECO:0000256" key="4">
    <source>
        <dbReference type="SAM" id="Phobius"/>
    </source>
</evidence>
<feature type="transmembrane region" description="Helical" evidence="4">
    <location>
        <begin position="1366"/>
        <end position="1391"/>
    </location>
</feature>
<organism evidence="6 7">
    <name type="scientific">Hyaloscypha bicolor E</name>
    <dbReference type="NCBI Taxonomy" id="1095630"/>
    <lineage>
        <taxon>Eukaryota</taxon>
        <taxon>Fungi</taxon>
        <taxon>Dikarya</taxon>
        <taxon>Ascomycota</taxon>
        <taxon>Pezizomycotina</taxon>
        <taxon>Leotiomycetes</taxon>
        <taxon>Helotiales</taxon>
        <taxon>Hyaloscyphaceae</taxon>
        <taxon>Hyaloscypha</taxon>
        <taxon>Hyaloscypha bicolor</taxon>
    </lineage>
</organism>
<keyword evidence="4" id="KW-1133">Transmembrane helix</keyword>
<feature type="region of interest" description="Disordered" evidence="3">
    <location>
        <begin position="1295"/>
        <end position="1319"/>
    </location>
</feature>
<dbReference type="PANTHER" id="PTHR43201">
    <property type="entry name" value="ACYL-COA SYNTHETASE"/>
    <property type="match status" value="1"/>
</dbReference>
<dbReference type="SUPFAM" id="SSF51161">
    <property type="entry name" value="Trimeric LpxA-like enzymes"/>
    <property type="match status" value="3"/>
</dbReference>
<dbReference type="InterPro" id="IPR009081">
    <property type="entry name" value="PP-bd_ACP"/>
</dbReference>
<evidence type="ECO:0000256" key="2">
    <source>
        <dbReference type="ARBA" id="ARBA00022553"/>
    </source>
</evidence>
<feature type="compositionally biased region" description="Basic and acidic residues" evidence="3">
    <location>
        <begin position="1295"/>
        <end position="1309"/>
    </location>
</feature>
<evidence type="ECO:0000256" key="1">
    <source>
        <dbReference type="ARBA" id="ARBA00022450"/>
    </source>
</evidence>
<dbReference type="SMART" id="SM00823">
    <property type="entry name" value="PKS_PP"/>
    <property type="match status" value="1"/>
</dbReference>
<proteinExistence type="predicted"/>
<dbReference type="OrthoDB" id="3633556at2759"/>
<dbReference type="STRING" id="1095630.A0A2J6SQC8"/>
<keyword evidence="2" id="KW-0597">Phosphoprotein</keyword>
<feature type="transmembrane region" description="Helical" evidence="4">
    <location>
        <begin position="1411"/>
        <end position="1437"/>
    </location>
</feature>
<reference evidence="6 7" key="1">
    <citation type="submission" date="2016-04" db="EMBL/GenBank/DDBJ databases">
        <title>A degradative enzymes factory behind the ericoid mycorrhizal symbiosis.</title>
        <authorList>
            <consortium name="DOE Joint Genome Institute"/>
            <person name="Martino E."/>
            <person name="Morin E."/>
            <person name="Grelet G."/>
            <person name="Kuo A."/>
            <person name="Kohler A."/>
            <person name="Daghino S."/>
            <person name="Barry K."/>
            <person name="Choi C."/>
            <person name="Cichocki N."/>
            <person name="Clum A."/>
            <person name="Copeland A."/>
            <person name="Hainaut M."/>
            <person name="Haridas S."/>
            <person name="Labutti K."/>
            <person name="Lindquist E."/>
            <person name="Lipzen A."/>
            <person name="Khouja H.-R."/>
            <person name="Murat C."/>
            <person name="Ohm R."/>
            <person name="Olson A."/>
            <person name="Spatafora J."/>
            <person name="Veneault-Fourrey C."/>
            <person name="Henrissat B."/>
            <person name="Grigoriev I."/>
            <person name="Martin F."/>
            <person name="Perotto S."/>
        </authorList>
    </citation>
    <scope>NUCLEOTIDE SEQUENCE [LARGE SCALE GENOMIC DNA]</scope>
    <source>
        <strain evidence="6 7">E</strain>
    </source>
</reference>
<keyword evidence="4" id="KW-0472">Membrane</keyword>
<dbReference type="PANTHER" id="PTHR43201:SF10">
    <property type="entry name" value="CARRIER DOMAIN-CONTAINING PROTEIN"/>
    <property type="match status" value="1"/>
</dbReference>